<name>A0A8S5VDU7_9CAUD</name>
<accession>A0A8S5VDU7</accession>
<dbReference type="EMBL" id="BK016246">
    <property type="protein sequence ID" value="DAG04946.1"/>
    <property type="molecule type" value="Genomic_DNA"/>
</dbReference>
<proteinExistence type="predicted"/>
<evidence type="ECO:0000313" key="1">
    <source>
        <dbReference type="EMBL" id="DAG04946.1"/>
    </source>
</evidence>
<organism evidence="1">
    <name type="scientific">Siphoviridae sp. ctClL93</name>
    <dbReference type="NCBI Taxonomy" id="2825381"/>
    <lineage>
        <taxon>Viruses</taxon>
        <taxon>Duplodnaviria</taxon>
        <taxon>Heunggongvirae</taxon>
        <taxon>Uroviricota</taxon>
        <taxon>Caudoviricetes</taxon>
    </lineage>
</organism>
<reference evidence="1" key="1">
    <citation type="journal article" date="2021" name="Proc. Natl. Acad. Sci. U.S.A.">
        <title>A Catalog of Tens of Thousands of Viruses from Human Metagenomes Reveals Hidden Associations with Chronic Diseases.</title>
        <authorList>
            <person name="Tisza M.J."/>
            <person name="Buck C.B."/>
        </authorList>
    </citation>
    <scope>NUCLEOTIDE SEQUENCE</scope>
    <source>
        <strain evidence="1">CtClL93</strain>
    </source>
</reference>
<protein>
    <submittedName>
        <fullName evidence="1">Uncharacterized protein</fullName>
    </submittedName>
</protein>
<sequence length="170" mass="18055">MAEYTWTTTAGQTVARELLLAYLNTGTSSAPVWSVIGKRVEDSSEEYDWSTESKKDILGDTYGTMKKPVITQSFEPCELDSGDAAQQKIWNLAVVQQDAMALAAMDMLIVHTYAGFAERYEACMVEVTGLGGEGGGSVGMPITVTYGGTRTIGTATKGTGGAIEFTPASD</sequence>